<sequence length="376" mass="44097">MRDNENTKIVGQSVILVPYKEKHVKRYHEWMKSAELRYFTGSEMLTLEEEFRMQQRWQQDQDKCTFIVLDKVVFDQSGDEIEAMIGDTNLFFNEPDEPKTAEIEIMIADVAYRGKRRGWEAIILMLLHGIDKLHTSKFKAKIKFDNDRSIRMFEKLGFHERRPLLFNSIIYGSFYTGAEFAQQTYTRIYKFSLPPISAKAEEDASSLKLENSLFLWIKKLDEKLGLLNDDSSQLRSYNWAQLKRYAIYGCFIAGPVLHGWYKWLDAYYKGKTMKTVLAKLLVDQFVLTPPLITIFFISMSLMEGKANMFDECKAKFVQTFKTSCMYWLPVQFLNFLLIPPAFRVSFVSIAAFCWVNILCYLKSTPVSEYNNNRIKC</sequence>
<dbReference type="GO" id="GO:0016020">
    <property type="term" value="C:membrane"/>
    <property type="evidence" value="ECO:0007669"/>
    <property type="project" value="UniProtKB-SubCell"/>
</dbReference>
<dbReference type="PANTHER" id="PTHR13256:SF16">
    <property type="entry name" value="ALPHA_BETA-TUBULIN-N-ACETYLTRANSFERASE 9"/>
    <property type="match status" value="1"/>
</dbReference>
<keyword evidence="8" id="KW-0012">Acyltransferase</keyword>
<keyword evidence="11" id="KW-1185">Reference proteome</keyword>
<evidence type="ECO:0000313" key="11">
    <source>
        <dbReference type="Proteomes" id="UP000694925"/>
    </source>
</evidence>
<evidence type="ECO:0000313" key="12">
    <source>
        <dbReference type="RefSeq" id="XP_026675395.1"/>
    </source>
</evidence>
<dbReference type="InterPro" id="IPR000182">
    <property type="entry name" value="GNAT_dom"/>
</dbReference>
<protein>
    <submittedName>
        <fullName evidence="12">Uncharacterized protein LOC108632381</fullName>
    </submittedName>
</protein>
<keyword evidence="6 9" id="KW-1133">Transmembrane helix</keyword>
<dbReference type="AlphaFoldDB" id="A0AAJ7SDE0"/>
<comment type="similarity">
    <text evidence="3">Belongs to the acetyltransferase family. GNAT subfamily.</text>
</comment>
<evidence type="ECO:0000256" key="4">
    <source>
        <dbReference type="ARBA" id="ARBA00022679"/>
    </source>
</evidence>
<evidence type="ECO:0000256" key="1">
    <source>
        <dbReference type="ARBA" id="ARBA00004141"/>
    </source>
</evidence>
<feature type="transmembrane region" description="Helical" evidence="9">
    <location>
        <begin position="341"/>
        <end position="361"/>
    </location>
</feature>
<dbReference type="RefSeq" id="XP_026675395.1">
    <property type="nucleotide sequence ID" value="XM_026819594.1"/>
</dbReference>
<dbReference type="GO" id="GO:0008080">
    <property type="term" value="F:N-acetyltransferase activity"/>
    <property type="evidence" value="ECO:0007669"/>
    <property type="project" value="InterPro"/>
</dbReference>
<organism evidence="11 12">
    <name type="scientific">Ceratina calcarata</name>
    <dbReference type="NCBI Taxonomy" id="156304"/>
    <lineage>
        <taxon>Eukaryota</taxon>
        <taxon>Metazoa</taxon>
        <taxon>Ecdysozoa</taxon>
        <taxon>Arthropoda</taxon>
        <taxon>Hexapoda</taxon>
        <taxon>Insecta</taxon>
        <taxon>Pterygota</taxon>
        <taxon>Neoptera</taxon>
        <taxon>Endopterygota</taxon>
        <taxon>Hymenoptera</taxon>
        <taxon>Apocrita</taxon>
        <taxon>Aculeata</taxon>
        <taxon>Apoidea</taxon>
        <taxon>Anthophila</taxon>
        <taxon>Apidae</taxon>
        <taxon>Ceratina</taxon>
        <taxon>Zadontomerus</taxon>
    </lineage>
</organism>
<evidence type="ECO:0000256" key="7">
    <source>
        <dbReference type="ARBA" id="ARBA00023136"/>
    </source>
</evidence>
<dbReference type="KEGG" id="ccal:108632381"/>
<proteinExistence type="inferred from homology"/>
<name>A0AAJ7SDE0_9HYME</name>
<dbReference type="Pfam" id="PF04117">
    <property type="entry name" value="Mpv17_PMP22"/>
    <property type="match status" value="1"/>
</dbReference>
<gene>
    <name evidence="12" type="primary">LOC108632381</name>
</gene>
<comment type="subcellular location">
    <subcellularLocation>
        <location evidence="1">Membrane</location>
        <topology evidence="1">Multi-pass membrane protein</topology>
    </subcellularLocation>
</comment>
<dbReference type="GeneID" id="108632381"/>
<evidence type="ECO:0000256" key="6">
    <source>
        <dbReference type="ARBA" id="ARBA00022989"/>
    </source>
</evidence>
<dbReference type="InterPro" id="IPR007248">
    <property type="entry name" value="Mpv17_PMP22"/>
</dbReference>
<reference evidence="12" key="1">
    <citation type="submission" date="2025-08" db="UniProtKB">
        <authorList>
            <consortium name="RefSeq"/>
        </authorList>
    </citation>
    <scope>IDENTIFICATION</scope>
    <source>
        <tissue evidence="12">Whole body</tissue>
    </source>
</reference>
<dbReference type="SUPFAM" id="SSF55729">
    <property type="entry name" value="Acyl-CoA N-acyltransferases (Nat)"/>
    <property type="match status" value="1"/>
</dbReference>
<feature type="domain" description="N-acetyltransferase" evidence="10">
    <location>
        <begin position="14"/>
        <end position="159"/>
    </location>
</feature>
<dbReference type="InterPro" id="IPR039135">
    <property type="entry name" value="NAT9-like"/>
</dbReference>
<evidence type="ECO:0000256" key="2">
    <source>
        <dbReference type="ARBA" id="ARBA00006824"/>
    </source>
</evidence>
<dbReference type="Pfam" id="PF13302">
    <property type="entry name" value="Acetyltransf_3"/>
    <property type="match status" value="1"/>
</dbReference>
<evidence type="ECO:0000256" key="9">
    <source>
        <dbReference type="SAM" id="Phobius"/>
    </source>
</evidence>
<comment type="similarity">
    <text evidence="2">Belongs to the peroxisomal membrane protein PXMP2/4 family.</text>
</comment>
<feature type="transmembrane region" description="Helical" evidence="9">
    <location>
        <begin position="276"/>
        <end position="299"/>
    </location>
</feature>
<evidence type="ECO:0000256" key="8">
    <source>
        <dbReference type="ARBA" id="ARBA00023315"/>
    </source>
</evidence>
<dbReference type="Proteomes" id="UP000694925">
    <property type="component" value="Unplaced"/>
</dbReference>
<keyword evidence="5 9" id="KW-0812">Transmembrane</keyword>
<evidence type="ECO:0000256" key="5">
    <source>
        <dbReference type="ARBA" id="ARBA00022692"/>
    </source>
</evidence>
<evidence type="ECO:0000256" key="3">
    <source>
        <dbReference type="ARBA" id="ARBA00009342"/>
    </source>
</evidence>
<keyword evidence="7 9" id="KW-0472">Membrane</keyword>
<dbReference type="PANTHER" id="PTHR13256">
    <property type="entry name" value="N-ACETYLTRANSFERASE 9"/>
    <property type="match status" value="1"/>
</dbReference>
<feature type="transmembrane region" description="Helical" evidence="9">
    <location>
        <begin position="245"/>
        <end position="264"/>
    </location>
</feature>
<dbReference type="Gene3D" id="3.40.630.30">
    <property type="match status" value="1"/>
</dbReference>
<accession>A0AAJ7SDE0</accession>
<keyword evidence="4" id="KW-0808">Transferase</keyword>
<dbReference type="InterPro" id="IPR016181">
    <property type="entry name" value="Acyl_CoA_acyltransferase"/>
</dbReference>
<evidence type="ECO:0000259" key="10">
    <source>
        <dbReference type="Pfam" id="PF13302"/>
    </source>
</evidence>